<evidence type="ECO:0000313" key="4">
    <source>
        <dbReference type="EMBL" id="MFC5446791.1"/>
    </source>
</evidence>
<name>A0ABW0K2L6_9BACL</name>
<dbReference type="PANTHER" id="PTHR43308">
    <property type="entry name" value="OUTER MEMBRANE PROTEIN ALPHA-RELATED"/>
    <property type="match status" value="1"/>
</dbReference>
<dbReference type="Pfam" id="PF00395">
    <property type="entry name" value="SLH"/>
    <property type="match status" value="3"/>
</dbReference>
<organism evidence="4 5">
    <name type="scientific">Paenibacillus aestuarii</name>
    <dbReference type="NCBI Taxonomy" id="516965"/>
    <lineage>
        <taxon>Bacteria</taxon>
        <taxon>Bacillati</taxon>
        <taxon>Bacillota</taxon>
        <taxon>Bacilli</taxon>
        <taxon>Bacillales</taxon>
        <taxon>Paenibacillaceae</taxon>
        <taxon>Paenibacillus</taxon>
    </lineage>
</organism>
<evidence type="ECO:0000313" key="5">
    <source>
        <dbReference type="Proteomes" id="UP001596044"/>
    </source>
</evidence>
<accession>A0ABW0K2L6</accession>
<keyword evidence="2" id="KW-0732">Signal</keyword>
<dbReference type="InterPro" id="IPR051465">
    <property type="entry name" value="Cell_Envelope_Struct_Comp"/>
</dbReference>
<reference evidence="5" key="1">
    <citation type="journal article" date="2019" name="Int. J. Syst. Evol. Microbiol.">
        <title>The Global Catalogue of Microorganisms (GCM) 10K type strain sequencing project: providing services to taxonomists for standard genome sequencing and annotation.</title>
        <authorList>
            <consortium name="The Broad Institute Genomics Platform"/>
            <consortium name="The Broad Institute Genome Sequencing Center for Infectious Disease"/>
            <person name="Wu L."/>
            <person name="Ma J."/>
        </authorList>
    </citation>
    <scope>NUCLEOTIDE SEQUENCE [LARGE SCALE GENOMIC DNA]</scope>
    <source>
        <strain evidence="5">KACC 11904</strain>
    </source>
</reference>
<evidence type="ECO:0000256" key="1">
    <source>
        <dbReference type="SAM" id="MobiDB-lite"/>
    </source>
</evidence>
<dbReference type="InterPro" id="IPR001119">
    <property type="entry name" value="SLH_dom"/>
</dbReference>
<feature type="region of interest" description="Disordered" evidence="1">
    <location>
        <begin position="359"/>
        <end position="400"/>
    </location>
</feature>
<gene>
    <name evidence="4" type="ORF">ACFPOG_00810</name>
</gene>
<dbReference type="EMBL" id="JBHSMJ010000004">
    <property type="protein sequence ID" value="MFC5446791.1"/>
    <property type="molecule type" value="Genomic_DNA"/>
</dbReference>
<feature type="domain" description="SLH" evidence="3">
    <location>
        <begin position="645"/>
        <end position="704"/>
    </location>
</feature>
<evidence type="ECO:0000256" key="2">
    <source>
        <dbReference type="SAM" id="SignalP"/>
    </source>
</evidence>
<dbReference type="PANTHER" id="PTHR43308:SF5">
    <property type="entry name" value="S-LAYER PROTEIN _ PEPTIDOGLYCAN ENDO-BETA-N-ACETYLGLUCOSAMINIDASE"/>
    <property type="match status" value="1"/>
</dbReference>
<protein>
    <submittedName>
        <fullName evidence="4">S-layer homology domain-containing protein</fullName>
    </submittedName>
</protein>
<dbReference type="Proteomes" id="UP001596044">
    <property type="component" value="Unassembled WGS sequence"/>
</dbReference>
<dbReference type="PROSITE" id="PS51272">
    <property type="entry name" value="SLH"/>
    <property type="match status" value="3"/>
</dbReference>
<evidence type="ECO:0000259" key="3">
    <source>
        <dbReference type="PROSITE" id="PS51272"/>
    </source>
</evidence>
<feature type="domain" description="SLH" evidence="3">
    <location>
        <begin position="774"/>
        <end position="829"/>
    </location>
</feature>
<feature type="domain" description="SLH" evidence="3">
    <location>
        <begin position="705"/>
        <end position="768"/>
    </location>
</feature>
<feature type="compositionally biased region" description="Gly residues" evidence="1">
    <location>
        <begin position="362"/>
        <end position="377"/>
    </location>
</feature>
<sequence>MTMKRKAAITTLAASMMLSTFAGLPLSQGGLLSKLGVANVALATPADSSSLLNQLIGLRSELERDTDGITAVQDVAAYVQSNMSALPTDKQRELTNEIWSKVNAKAPGLDYSAVFQLINSFDLFFNGSADEISAIIDNPDYRAALDELFVSVGLPGIDEPAGLKKSDVISFQQAVLQALRNNKSEIVSAMSAAFAGGTVDKEAIINQINTIVTRDVLSQNLLISQLLNKYGITLGDLNVVQNRIAGYIEAQTGGEVKAKNARTAIESAAVRYLLNGNIQYAKDSTSTAFAEKPTLTVLGVKVPAGFLSWSAASNSGISFNGTAFVLTGSTAATAQVKARDTKFGLLLYISKVDVSLTPDTGGNSGGGGNNGGGGNSGGSTPAPAGGGGGAPSTPTSPAQQAMEELNKLKDQLAGASEEKKQEIFKQAQAQAEQAIKSLATLDLKSLIKVENGTAKPTLNVTDLVNKLKDIAAQAKALNDQLKALNPDAKEVKLQLTLDFGTIDAKSTEIPLPKDLISAAIANGVGTIAIAMNGLTLGVSPSEFNADTTLKVTKQDATVATSVTQLPVASGVYEFEFDSNGSKVDSFNTPVTVSIPVPNGSQFDTELLTLAKIVDGKLEFYGGNYANGTLNGKRSSFSTYTVVENKVSFNDTASVKAWAGRQIQVAAAKGILEGRGEQTFDPNGLVTRAEFAKMIVKTFSLENAKATENFDDVADADWFKVYVASAVKSGIVNGKEAGKFDPNGQITRAEMAVMASRALALKGITLNADKANEALKGFVDADTINDSLKNGVALAASEGIIVGEDGNAFNPNANSTRAQAAVVIYRLLNK</sequence>
<dbReference type="RefSeq" id="WP_270880511.1">
    <property type="nucleotide sequence ID" value="NZ_JAQFVF010000033.1"/>
</dbReference>
<comment type="caution">
    <text evidence="4">The sequence shown here is derived from an EMBL/GenBank/DDBJ whole genome shotgun (WGS) entry which is preliminary data.</text>
</comment>
<feature type="chain" id="PRO_5047382297" evidence="2">
    <location>
        <begin position="23"/>
        <end position="829"/>
    </location>
</feature>
<feature type="signal peptide" evidence="2">
    <location>
        <begin position="1"/>
        <end position="22"/>
    </location>
</feature>
<keyword evidence="5" id="KW-1185">Reference proteome</keyword>
<proteinExistence type="predicted"/>